<feature type="compositionally biased region" description="Low complexity" evidence="1">
    <location>
        <begin position="48"/>
        <end position="63"/>
    </location>
</feature>
<dbReference type="Proteomes" id="UP001058974">
    <property type="component" value="Chromosome 2"/>
</dbReference>
<dbReference type="AlphaFoldDB" id="A0A9D4YH38"/>
<accession>A0A9D4YH38</accession>
<keyword evidence="3" id="KW-1185">Reference proteome</keyword>
<name>A0A9D4YH38_PEA</name>
<sequence length="140" mass="15123">MPPKAQPPAQVDSPFYVHPSDNPNSVTIASKFDGNNYKHGHPNINLPQSSSSNAIESQSSASEVNQKETTNVGLTQERYHQLMNLLQQESLIPSAGHVIGLSTNQLHTSIYAHVDHSSDEPLQSGIPSVITLSVSQNNTV</sequence>
<proteinExistence type="predicted"/>
<comment type="caution">
    <text evidence="2">The sequence shown here is derived from an EMBL/GenBank/DDBJ whole genome shotgun (WGS) entry which is preliminary data.</text>
</comment>
<reference evidence="2 3" key="1">
    <citation type="journal article" date="2022" name="Nat. Genet.">
        <title>Improved pea reference genome and pan-genome highlight genomic features and evolutionary characteristics.</title>
        <authorList>
            <person name="Yang T."/>
            <person name="Liu R."/>
            <person name="Luo Y."/>
            <person name="Hu S."/>
            <person name="Wang D."/>
            <person name="Wang C."/>
            <person name="Pandey M.K."/>
            <person name="Ge S."/>
            <person name="Xu Q."/>
            <person name="Li N."/>
            <person name="Li G."/>
            <person name="Huang Y."/>
            <person name="Saxena R.K."/>
            <person name="Ji Y."/>
            <person name="Li M."/>
            <person name="Yan X."/>
            <person name="He Y."/>
            <person name="Liu Y."/>
            <person name="Wang X."/>
            <person name="Xiang C."/>
            <person name="Varshney R.K."/>
            <person name="Ding H."/>
            <person name="Gao S."/>
            <person name="Zong X."/>
        </authorList>
    </citation>
    <scope>NUCLEOTIDE SEQUENCE [LARGE SCALE GENOMIC DNA]</scope>
    <source>
        <strain evidence="2 3">cv. Zhongwan 6</strain>
    </source>
</reference>
<evidence type="ECO:0000313" key="3">
    <source>
        <dbReference type="Proteomes" id="UP001058974"/>
    </source>
</evidence>
<dbReference type="Gramene" id="Psat02G0503200-T1">
    <property type="protein sequence ID" value="KAI5439481.1"/>
    <property type="gene ID" value="KIW84_025032"/>
</dbReference>
<gene>
    <name evidence="2" type="ORF">KIW84_025032</name>
</gene>
<evidence type="ECO:0000256" key="1">
    <source>
        <dbReference type="SAM" id="MobiDB-lite"/>
    </source>
</evidence>
<evidence type="ECO:0000313" key="2">
    <source>
        <dbReference type="EMBL" id="KAI5439481.1"/>
    </source>
</evidence>
<protein>
    <submittedName>
        <fullName evidence="2">Uncharacterized protein</fullName>
    </submittedName>
</protein>
<feature type="region of interest" description="Disordered" evidence="1">
    <location>
        <begin position="1"/>
        <end position="73"/>
    </location>
</feature>
<organism evidence="2 3">
    <name type="scientific">Pisum sativum</name>
    <name type="common">Garden pea</name>
    <name type="synonym">Lathyrus oleraceus</name>
    <dbReference type="NCBI Taxonomy" id="3888"/>
    <lineage>
        <taxon>Eukaryota</taxon>
        <taxon>Viridiplantae</taxon>
        <taxon>Streptophyta</taxon>
        <taxon>Embryophyta</taxon>
        <taxon>Tracheophyta</taxon>
        <taxon>Spermatophyta</taxon>
        <taxon>Magnoliopsida</taxon>
        <taxon>eudicotyledons</taxon>
        <taxon>Gunneridae</taxon>
        <taxon>Pentapetalae</taxon>
        <taxon>rosids</taxon>
        <taxon>fabids</taxon>
        <taxon>Fabales</taxon>
        <taxon>Fabaceae</taxon>
        <taxon>Papilionoideae</taxon>
        <taxon>50 kb inversion clade</taxon>
        <taxon>NPAAA clade</taxon>
        <taxon>Hologalegina</taxon>
        <taxon>IRL clade</taxon>
        <taxon>Fabeae</taxon>
        <taxon>Lathyrus</taxon>
    </lineage>
</organism>
<dbReference type="EMBL" id="JAMSHJ010000002">
    <property type="protein sequence ID" value="KAI5439481.1"/>
    <property type="molecule type" value="Genomic_DNA"/>
</dbReference>